<dbReference type="PANTHER" id="PTHR12242:SF1">
    <property type="entry name" value="MYND-TYPE DOMAIN-CONTAINING PROTEIN"/>
    <property type="match status" value="1"/>
</dbReference>
<keyword evidence="1" id="KW-0812">Transmembrane</keyword>
<gene>
    <name evidence="3" type="primary">LOC111110306</name>
</gene>
<dbReference type="AlphaFoldDB" id="A0A8B8BHL9"/>
<accession>A0A8B8BHL9</accession>
<keyword evidence="1" id="KW-1133">Transmembrane helix</keyword>
<feature type="transmembrane region" description="Helical" evidence="1">
    <location>
        <begin position="76"/>
        <end position="98"/>
    </location>
</feature>
<feature type="transmembrane region" description="Helical" evidence="1">
    <location>
        <begin position="174"/>
        <end position="194"/>
    </location>
</feature>
<dbReference type="Proteomes" id="UP000694844">
    <property type="component" value="Chromosome 8"/>
</dbReference>
<proteinExistence type="predicted"/>
<evidence type="ECO:0000256" key="1">
    <source>
        <dbReference type="SAM" id="Phobius"/>
    </source>
</evidence>
<feature type="transmembrane region" description="Helical" evidence="1">
    <location>
        <begin position="33"/>
        <end position="56"/>
    </location>
</feature>
<feature type="transmembrane region" description="Helical" evidence="1">
    <location>
        <begin position="214"/>
        <end position="238"/>
    </location>
</feature>
<dbReference type="OrthoDB" id="419711at2759"/>
<keyword evidence="1" id="KW-0472">Membrane</keyword>
<dbReference type="GeneID" id="111110306"/>
<feature type="transmembrane region" description="Helical" evidence="1">
    <location>
        <begin position="148"/>
        <end position="167"/>
    </location>
</feature>
<evidence type="ECO:0000313" key="3">
    <source>
        <dbReference type="RefSeq" id="XP_022302451.1"/>
    </source>
</evidence>
<reference evidence="3" key="1">
    <citation type="submission" date="2025-08" db="UniProtKB">
        <authorList>
            <consortium name="RefSeq"/>
        </authorList>
    </citation>
    <scope>IDENTIFICATION</scope>
    <source>
        <tissue evidence="3">Whole sample</tissue>
    </source>
</reference>
<dbReference type="KEGG" id="cvn:111110306"/>
<keyword evidence="2" id="KW-1185">Reference proteome</keyword>
<dbReference type="PANTHER" id="PTHR12242">
    <property type="entry name" value="OS02G0130600 PROTEIN-RELATED"/>
    <property type="match status" value="1"/>
</dbReference>
<sequence>MPRTVAQEVSLASLRIDRAQARDFVTSVVGPPYFYPIWATFWALFHFIILIQIHFLSNNGTSSRGSVTWYVDLTSWTYISIVLSSTVDCVISVFVHTLRRYLLEISAESPEVIPWYLRMVWVLYNTSNCSVLTATLLIGSLYPLRSDTIGLLVQTISPLYVIANIAISARETRILHFYQPVIFLFTYILVNLIYCATTGSRVYTAMHWTGSPIITIAISLGILLVFTPLVHLLVYGIFRLRTCLTNKKVRMDAVVLDGTS</sequence>
<organism evidence="2 3">
    <name type="scientific">Crassostrea virginica</name>
    <name type="common">Eastern oyster</name>
    <dbReference type="NCBI Taxonomy" id="6565"/>
    <lineage>
        <taxon>Eukaryota</taxon>
        <taxon>Metazoa</taxon>
        <taxon>Spiralia</taxon>
        <taxon>Lophotrochozoa</taxon>
        <taxon>Mollusca</taxon>
        <taxon>Bivalvia</taxon>
        <taxon>Autobranchia</taxon>
        <taxon>Pteriomorphia</taxon>
        <taxon>Ostreida</taxon>
        <taxon>Ostreoidea</taxon>
        <taxon>Ostreidae</taxon>
        <taxon>Crassostrea</taxon>
    </lineage>
</organism>
<evidence type="ECO:0000313" key="2">
    <source>
        <dbReference type="Proteomes" id="UP000694844"/>
    </source>
</evidence>
<feature type="transmembrane region" description="Helical" evidence="1">
    <location>
        <begin position="119"/>
        <end position="142"/>
    </location>
</feature>
<dbReference type="GO" id="GO:0016020">
    <property type="term" value="C:membrane"/>
    <property type="evidence" value="ECO:0007669"/>
    <property type="project" value="TreeGrafter"/>
</dbReference>
<protein>
    <submittedName>
        <fullName evidence="3">Uncharacterized protein LOC111110306</fullName>
    </submittedName>
</protein>
<dbReference type="RefSeq" id="XP_022302451.1">
    <property type="nucleotide sequence ID" value="XM_022446743.1"/>
</dbReference>
<name>A0A8B8BHL9_CRAVI</name>